<feature type="compositionally biased region" description="Low complexity" evidence="1">
    <location>
        <begin position="229"/>
        <end position="262"/>
    </location>
</feature>
<accession>A0A095GG63</accession>
<proteinExistence type="predicted"/>
<reference evidence="4" key="2">
    <citation type="submission" date="2017-09" db="EMBL/GenBank/DDBJ databases">
        <title>FDA dAtabase for Regulatory Grade micrObial Sequences (FDA-ARGOS): Supporting development and validation of Infectious Disease Dx tests.</title>
        <authorList>
            <person name="Minogue T."/>
            <person name="Wolcott M."/>
            <person name="Wasieloski L."/>
            <person name="Aguilar W."/>
            <person name="Moore D."/>
            <person name="Tallon L.J."/>
            <person name="Sadzewicz L."/>
            <person name="Ott S."/>
            <person name="Zhao X."/>
            <person name="Nagaraj S."/>
            <person name="Vavikolanu K."/>
            <person name="Aluvathingal J."/>
            <person name="Nadendla S."/>
            <person name="Sichtig H."/>
        </authorList>
    </citation>
    <scope>NUCLEOTIDE SEQUENCE</scope>
    <source>
        <strain evidence="4">FDAARGOS_390</strain>
    </source>
</reference>
<dbReference type="Proteomes" id="UP000220629">
    <property type="component" value="Unassembled WGS sequence"/>
</dbReference>
<sequence>MPNLPDLSGFVSAAASKYNLDPSFVNAVVQQESSGNPKAWNKSGGGQGAAGAMQVRGPALSDYNQANGTSYKMSDLLDPAVGIDVGSWYLNQQLSKFGDPARALSAYKDGAASPSAQQGSSPYAQQVLSRIGSPSAAPAAAGVDTSGYGGSAGGASQSGGPAAPAGAQGGAAALLAQFGYGADGQPATPAAGPQNAASAPQAAATQGSTPGQGGAADVLAKFGYGPDGKPSAPAATAASQTTPTVAAAPAPAAPAQPTQQQKAQQAIRDTLAQDPFSEGMTDGVQKLIAGGNQFLAHSAKTLTDTFSSPDSALSRVVNQWSGSADRFAASSSAPNPNAPGLVGAAGDFVGQAIPTMALPGGTALKAIAGGGLAGLIQPVASNAADNYWAQKGVQAGLGAASAGVVHGALNVGAGLLNWRAAKANPDSPLLAQIRGALGGDPIAAQPQAPVPGVQPTLADLTQNANLGAIQRNLAETNPQAFAERGATNAAARQQAFDTAVGTPADAATAAAAARTTADAQYAGSGIDQLTPDPELAGILQRPSMAPVMKRAELLANESGAGNPFQAQRDALQAQHNQMFNDLAGTPESVQAAKDVRNSDVFDRYQAAGAQELPFDGDLAMLMQRPSMQRVLKRAQNLSDEEDAGPIFIRNEDGEPTSLSGNAAHYIKQGLDDEIQLARDNNLGASERRAITNTQSQFLGWLDNQSPEYAGARASYAEQTQPIEAQEYLQGLNVTDANGNVTLPKIDSAVKKTEQLRATPGLNAAKNLTDAQMSQLYALRDGLRTAAAGPDISAFTPEQIQFVQRALDDELAKGTSGATANQNAALQSSRDQLEQWLGSRAPDYLASKETAQAGQQKLMADQWLQHDITDSMGRLNLNSIERKVKQIEAARKGESGSIEAARYVDDDTLEQLRAVRDSLRDEKITAPNAKGGSPTSQNTKIKKEMGMNRPDPEAGAVSGALSRATGWGLGGAAGWALGNLVAPGVGTALGPLVGASAGGGLERAFARRAFERASDAYDARIGRLTDIFLNPTAEHIAALNNGTPVSNLQRVIDMARGVDKSSGLRSALKGELVPRSPKGLAAAIGGQGGSALFNVIKR</sequence>
<evidence type="ECO:0000313" key="3">
    <source>
        <dbReference type="EMBL" id="KGC16352.1"/>
    </source>
</evidence>
<organism evidence="4 6">
    <name type="scientific">Burkholderia gladioli</name>
    <name type="common">Pseudomonas marginata</name>
    <name type="synonym">Phytomonas marginata</name>
    <dbReference type="NCBI Taxonomy" id="28095"/>
    <lineage>
        <taxon>Bacteria</taxon>
        <taxon>Pseudomonadati</taxon>
        <taxon>Pseudomonadota</taxon>
        <taxon>Betaproteobacteria</taxon>
        <taxon>Burkholderiales</taxon>
        <taxon>Burkholderiaceae</taxon>
        <taxon>Burkholderia</taxon>
    </lineage>
</organism>
<dbReference type="AlphaFoldDB" id="A0A095GG63"/>
<dbReference type="Gene3D" id="1.10.530.10">
    <property type="match status" value="1"/>
</dbReference>
<name>A0A095GG63_BURGA</name>
<evidence type="ECO:0000313" key="5">
    <source>
        <dbReference type="Proteomes" id="UP000029590"/>
    </source>
</evidence>
<evidence type="ECO:0000256" key="1">
    <source>
        <dbReference type="SAM" id="MobiDB-lite"/>
    </source>
</evidence>
<evidence type="ECO:0000313" key="4">
    <source>
        <dbReference type="EMBL" id="PEH37412.1"/>
    </source>
</evidence>
<dbReference type="InterPro" id="IPR023346">
    <property type="entry name" value="Lysozyme-like_dom_sf"/>
</dbReference>
<feature type="domain" description="Transglycosylase SLT" evidence="2">
    <location>
        <begin position="12"/>
        <end position="115"/>
    </location>
</feature>
<dbReference type="OrthoDB" id="9132018at2"/>
<evidence type="ECO:0000259" key="2">
    <source>
        <dbReference type="Pfam" id="PF01464"/>
    </source>
</evidence>
<dbReference type="Proteomes" id="UP000029590">
    <property type="component" value="Unassembled WGS sequence"/>
</dbReference>
<protein>
    <submittedName>
        <fullName evidence="3">Transglycosylase SLT domain protein</fullName>
    </submittedName>
</protein>
<reference evidence="6" key="3">
    <citation type="submission" date="2017-09" db="EMBL/GenBank/DDBJ databases">
        <title>FDA dAtabase for Regulatory Grade micrObial Sequences (FDA-ARGOS): Supporting development and validation of Infectious Disease Dx tests.</title>
        <authorList>
            <person name="Minogue T."/>
            <person name="Wolcott M."/>
            <person name="Wasieloski L."/>
            <person name="Aguilar W."/>
            <person name="Moore D."/>
            <person name="Tallon L."/>
            <person name="Sadzewicz L."/>
            <person name="Ott S."/>
            <person name="Zhao X."/>
            <person name="Nagaraj S."/>
            <person name="Vavikolanu K."/>
            <person name="Aluvathingal J."/>
            <person name="Nadendla S."/>
            <person name="Sichtig H."/>
        </authorList>
    </citation>
    <scope>NUCLEOTIDE SEQUENCE [LARGE SCALE GENOMIC DNA]</scope>
    <source>
        <strain evidence="6">FDAARGOS_390</strain>
    </source>
</reference>
<reference evidence="3 5" key="1">
    <citation type="submission" date="2014-04" db="EMBL/GenBank/DDBJ databases">
        <authorList>
            <person name="Bishop-Lilly K.A."/>
            <person name="Broomall S.M."/>
            <person name="Chain P.S."/>
            <person name="Chertkov O."/>
            <person name="Coyne S.R."/>
            <person name="Daligault H.E."/>
            <person name="Davenport K.W."/>
            <person name="Erkkila T."/>
            <person name="Frey K.G."/>
            <person name="Gibbons H.S."/>
            <person name="Gu W."/>
            <person name="Jaissle J."/>
            <person name="Johnson S.L."/>
            <person name="Koroleva G.I."/>
            <person name="Ladner J.T."/>
            <person name="Lo C.-C."/>
            <person name="Minogue T.D."/>
            <person name="Munk C."/>
            <person name="Palacios G.F."/>
            <person name="Redden C.L."/>
            <person name="Rosenzweig C.N."/>
            <person name="Scholz M.B."/>
            <person name="Teshima H."/>
            <person name="Xu Y."/>
        </authorList>
    </citation>
    <scope>NUCLEOTIDE SEQUENCE [LARGE SCALE GENOMIC DNA]</scope>
    <source>
        <strain evidence="3">Gladioli</strain>
        <strain evidence="5">gladioli</strain>
    </source>
</reference>
<dbReference type="EMBL" id="JPGG01000015">
    <property type="protein sequence ID" value="KGC16352.1"/>
    <property type="molecule type" value="Genomic_DNA"/>
</dbReference>
<feature type="compositionally biased region" description="Basic and acidic residues" evidence="1">
    <location>
        <begin position="940"/>
        <end position="951"/>
    </location>
</feature>
<feature type="region of interest" description="Disordered" evidence="1">
    <location>
        <begin position="185"/>
        <end position="262"/>
    </location>
</feature>
<feature type="region of interest" description="Disordered" evidence="1">
    <location>
        <begin position="922"/>
        <end position="957"/>
    </location>
</feature>
<dbReference type="EMBL" id="PDDY01000004">
    <property type="protein sequence ID" value="PEH37412.1"/>
    <property type="molecule type" value="Genomic_DNA"/>
</dbReference>
<feature type="compositionally biased region" description="Low complexity" evidence="1">
    <location>
        <begin position="185"/>
        <end position="209"/>
    </location>
</feature>
<dbReference type="InterPro" id="IPR008258">
    <property type="entry name" value="Transglycosylase_SLT_dom_1"/>
</dbReference>
<dbReference type="Pfam" id="PF01464">
    <property type="entry name" value="SLT"/>
    <property type="match status" value="1"/>
</dbReference>
<dbReference type="RefSeq" id="WP_052409246.1">
    <property type="nucleotide sequence ID" value="NZ_CADEVY010000003.1"/>
</dbReference>
<gene>
    <name evidence="4" type="ORF">CRM94_23000</name>
    <name evidence="3" type="ORF">DM48_5175</name>
</gene>
<evidence type="ECO:0000313" key="6">
    <source>
        <dbReference type="Proteomes" id="UP000220629"/>
    </source>
</evidence>
<dbReference type="SUPFAM" id="SSF53955">
    <property type="entry name" value="Lysozyme-like"/>
    <property type="match status" value="1"/>
</dbReference>
<dbReference type="KEGG" id="bgo:BM43_469"/>
<comment type="caution">
    <text evidence="4">The sequence shown here is derived from an EMBL/GenBank/DDBJ whole genome shotgun (WGS) entry which is preliminary data.</text>
</comment>